<keyword evidence="6" id="KW-0597">Phosphoprotein</keyword>
<dbReference type="PIRSF" id="PIRSF010340">
    <property type="entry name" value="Midasin"/>
    <property type="match status" value="1"/>
</dbReference>
<dbReference type="PANTHER" id="PTHR48103">
    <property type="entry name" value="MIDASIN-RELATED"/>
    <property type="match status" value="1"/>
</dbReference>
<comment type="similarity">
    <text evidence="4 13">Belongs to the midasin family.</text>
</comment>
<dbReference type="PROSITE" id="PS00659">
    <property type="entry name" value="GLYCOSYL_HYDROL_F5"/>
    <property type="match status" value="1"/>
</dbReference>
<dbReference type="GO" id="GO:0000027">
    <property type="term" value="P:ribosomal large subunit assembly"/>
    <property type="evidence" value="ECO:0007669"/>
    <property type="project" value="EnsemblFungi"/>
</dbReference>
<feature type="region of interest" description="Disordered" evidence="14">
    <location>
        <begin position="3741"/>
        <end position="4352"/>
    </location>
</feature>
<dbReference type="SMART" id="SM00382">
    <property type="entry name" value="AAA"/>
    <property type="match status" value="5"/>
</dbReference>
<evidence type="ECO:0000256" key="2">
    <source>
        <dbReference type="ARBA" id="ARBA00004642"/>
    </source>
</evidence>
<dbReference type="InterPro" id="IPR027417">
    <property type="entry name" value="P-loop_NTPase"/>
</dbReference>
<proteinExistence type="inferred from homology"/>
<reference evidence="17" key="1">
    <citation type="submission" date="2016-05" db="EMBL/GenBank/DDBJ databases">
        <title>Comparative genomics of biotechnologically important yeasts.</title>
        <authorList>
            <consortium name="DOE Joint Genome Institute"/>
            <person name="Riley R."/>
            <person name="Haridas S."/>
            <person name="Wolfe K.H."/>
            <person name="Lopes M.R."/>
            <person name="Hittinger C.T."/>
            <person name="Goker M."/>
            <person name="Salamov A."/>
            <person name="Wisecaver J."/>
            <person name="Long T.M."/>
            <person name="Aerts A.L."/>
            <person name="Barry K."/>
            <person name="Choi C."/>
            <person name="Clum A."/>
            <person name="Coughlan A.Y."/>
            <person name="Deshpande S."/>
            <person name="Douglass A.P."/>
            <person name="Hanson S.J."/>
            <person name="Klenk H.-P."/>
            <person name="Labutti K."/>
            <person name="Lapidus A."/>
            <person name="Lindquist E."/>
            <person name="Lipzen A."/>
            <person name="Meier-Kolthoff J.P."/>
            <person name="Ohm R.A."/>
            <person name="Otillar R.P."/>
            <person name="Pangilinan J."/>
            <person name="Peng Y."/>
            <person name="Rokas A."/>
            <person name="Rosa C.A."/>
            <person name="Scheuner C."/>
            <person name="Sibirny A.A."/>
            <person name="Slot J.C."/>
            <person name="Stielow J.B."/>
            <person name="Sun H."/>
            <person name="Kurtzman C.P."/>
            <person name="Blackwell M."/>
            <person name="Grigoriev I.V."/>
            <person name="Jeffries T.W."/>
        </authorList>
    </citation>
    <scope>NUCLEOTIDE SEQUENCE [LARGE SCALE GENOMIC DNA]</scope>
    <source>
        <strain evidence="17">DSM 1968</strain>
    </source>
</reference>
<dbReference type="GO" id="GO:0000055">
    <property type="term" value="P:ribosomal large subunit export from nucleus"/>
    <property type="evidence" value="ECO:0007669"/>
    <property type="project" value="TreeGrafter"/>
</dbReference>
<dbReference type="FunFam" id="3.40.50.300:FF:001368">
    <property type="entry name" value="Midasin"/>
    <property type="match status" value="1"/>
</dbReference>
<feature type="compositionally biased region" description="Acidic residues" evidence="14">
    <location>
        <begin position="3969"/>
        <end position="3994"/>
    </location>
</feature>
<dbReference type="GO" id="GO:0005524">
    <property type="term" value="F:ATP binding"/>
    <property type="evidence" value="ECO:0007669"/>
    <property type="project" value="UniProtKB-KW"/>
</dbReference>
<dbReference type="InterPro" id="IPR041190">
    <property type="entry name" value="Midasin_AAA_lid_5"/>
</dbReference>
<feature type="compositionally biased region" description="Acidic residues" evidence="14">
    <location>
        <begin position="4016"/>
        <end position="4025"/>
    </location>
</feature>
<dbReference type="InterPro" id="IPR036465">
    <property type="entry name" value="vWFA_dom_sf"/>
</dbReference>
<evidence type="ECO:0000256" key="12">
    <source>
        <dbReference type="ARBA" id="ARBA00023295"/>
    </source>
</evidence>
<dbReference type="RefSeq" id="XP_020049988.1">
    <property type="nucleotide sequence ID" value="XM_020192311.1"/>
</dbReference>
<gene>
    <name evidence="16" type="ORF">ASCRUDRAFT_73489</name>
</gene>
<dbReference type="FunFam" id="3.40.50.300:FF:000142">
    <property type="entry name" value="Midasin"/>
    <property type="match status" value="1"/>
</dbReference>
<feature type="compositionally biased region" description="Basic and acidic residues" evidence="14">
    <location>
        <begin position="3859"/>
        <end position="3878"/>
    </location>
</feature>
<dbReference type="OrthoDB" id="5186at2759"/>
<evidence type="ECO:0000259" key="15">
    <source>
        <dbReference type="PROSITE" id="PS50234"/>
    </source>
</evidence>
<evidence type="ECO:0000256" key="11">
    <source>
        <dbReference type="ARBA" id="ARBA00023242"/>
    </source>
</evidence>
<dbReference type="PROSITE" id="PS00675">
    <property type="entry name" value="SIGMA54_INTERACT_1"/>
    <property type="match status" value="1"/>
</dbReference>
<dbReference type="InterPro" id="IPR025662">
    <property type="entry name" value="Sigma_54_int_dom_ATP-bd_1"/>
</dbReference>
<dbReference type="GO" id="GO:0005654">
    <property type="term" value="C:nucleoplasm"/>
    <property type="evidence" value="ECO:0007669"/>
    <property type="project" value="UniProtKB-SubCell"/>
</dbReference>
<dbReference type="FunCoup" id="A0A1D2VPZ6">
    <property type="interactions" value="876"/>
</dbReference>
<dbReference type="GO" id="GO:0006364">
    <property type="term" value="P:rRNA processing"/>
    <property type="evidence" value="ECO:0007669"/>
    <property type="project" value="EnsemblFungi"/>
</dbReference>
<evidence type="ECO:0000256" key="9">
    <source>
        <dbReference type="ARBA" id="ARBA00022840"/>
    </source>
</evidence>
<feature type="compositionally biased region" description="Acidic residues" evidence="14">
    <location>
        <begin position="3743"/>
        <end position="3758"/>
    </location>
</feature>
<dbReference type="STRING" id="1344418.A0A1D2VPZ6"/>
<dbReference type="Pfam" id="PF17865">
    <property type="entry name" value="AAA_lid_5"/>
    <property type="match status" value="1"/>
</dbReference>
<evidence type="ECO:0000256" key="8">
    <source>
        <dbReference type="ARBA" id="ARBA00022801"/>
    </source>
</evidence>
<comment type="similarity">
    <text evidence="3">Belongs to the glycosyl hydrolase 5 (cellulase A) family.</text>
</comment>
<dbReference type="SUPFAM" id="SSF53300">
    <property type="entry name" value="vWA-like"/>
    <property type="match status" value="1"/>
</dbReference>
<feature type="compositionally biased region" description="Acidic residues" evidence="14">
    <location>
        <begin position="3920"/>
        <end position="3941"/>
    </location>
</feature>
<comment type="function">
    <text evidence="13">Nuclear chaperone required for maturation and nuclear export of pre-60S ribosome subunits.</text>
</comment>
<keyword evidence="9 13" id="KW-0067">ATP-binding</keyword>
<evidence type="ECO:0000256" key="6">
    <source>
        <dbReference type="ARBA" id="ARBA00022553"/>
    </source>
</evidence>
<feature type="compositionally biased region" description="Basic and acidic residues" evidence="14">
    <location>
        <begin position="4053"/>
        <end position="4080"/>
    </location>
</feature>
<feature type="compositionally biased region" description="Basic and acidic residues" evidence="14">
    <location>
        <begin position="4162"/>
        <end position="4218"/>
    </location>
</feature>
<dbReference type="InterPro" id="IPR002035">
    <property type="entry name" value="VWF_A"/>
</dbReference>
<feature type="domain" description="VWFA" evidence="15">
    <location>
        <begin position="4435"/>
        <end position="4635"/>
    </location>
</feature>
<dbReference type="InterPro" id="IPR003593">
    <property type="entry name" value="AAA+_ATPase"/>
</dbReference>
<dbReference type="InterPro" id="IPR018087">
    <property type="entry name" value="Glyco_hydro_5_CS"/>
</dbReference>
<feature type="compositionally biased region" description="Basic and acidic residues" evidence="14">
    <location>
        <begin position="3995"/>
        <end position="4015"/>
    </location>
</feature>
<evidence type="ECO:0000256" key="14">
    <source>
        <dbReference type="SAM" id="MobiDB-lite"/>
    </source>
</evidence>
<evidence type="ECO:0000256" key="1">
    <source>
        <dbReference type="ARBA" id="ARBA00004604"/>
    </source>
</evidence>
<dbReference type="CDD" id="cd00009">
    <property type="entry name" value="AAA"/>
    <property type="match status" value="2"/>
</dbReference>
<evidence type="ECO:0000256" key="13">
    <source>
        <dbReference type="PIRNR" id="PIRNR010340"/>
    </source>
</evidence>
<dbReference type="Proteomes" id="UP000095038">
    <property type="component" value="Unassembled WGS sequence"/>
</dbReference>
<dbReference type="InParanoid" id="A0A1D2VPZ6"/>
<dbReference type="GO" id="GO:0016887">
    <property type="term" value="F:ATP hydrolysis activity"/>
    <property type="evidence" value="ECO:0007669"/>
    <property type="project" value="EnsemblFungi"/>
</dbReference>
<feature type="compositionally biased region" description="Acidic residues" evidence="14">
    <location>
        <begin position="3778"/>
        <end position="3787"/>
    </location>
</feature>
<dbReference type="Pfam" id="PF07728">
    <property type="entry name" value="AAA_5"/>
    <property type="match status" value="8"/>
</dbReference>
<feature type="compositionally biased region" description="Acidic residues" evidence="14">
    <location>
        <begin position="3800"/>
        <end position="3855"/>
    </location>
</feature>
<feature type="compositionally biased region" description="Basic and acidic residues" evidence="14">
    <location>
        <begin position="4233"/>
        <end position="4280"/>
    </location>
</feature>
<accession>A0A1D2VPZ6</accession>
<dbReference type="Gene3D" id="3.40.50.300">
    <property type="entry name" value="P-loop containing nucleotide triphosphate hydrolases"/>
    <property type="match status" value="6"/>
</dbReference>
<evidence type="ECO:0000256" key="7">
    <source>
        <dbReference type="ARBA" id="ARBA00022741"/>
    </source>
</evidence>
<feature type="compositionally biased region" description="Acidic residues" evidence="14">
    <location>
        <begin position="4321"/>
        <end position="4339"/>
    </location>
</feature>
<dbReference type="InterPro" id="IPR048617">
    <property type="entry name" value="MDN1_AAA_lid_4"/>
</dbReference>
<dbReference type="GO" id="GO:0110136">
    <property type="term" value="P:protein-RNA complex remodeling"/>
    <property type="evidence" value="ECO:0007669"/>
    <property type="project" value="EnsemblFungi"/>
</dbReference>
<keyword evidence="10 13" id="KW-0143">Chaperone</keyword>
<keyword evidence="11 13" id="KW-0539">Nucleus</keyword>
<organism evidence="16 17">
    <name type="scientific">Ascoidea rubescens DSM 1968</name>
    <dbReference type="NCBI Taxonomy" id="1344418"/>
    <lineage>
        <taxon>Eukaryota</taxon>
        <taxon>Fungi</taxon>
        <taxon>Dikarya</taxon>
        <taxon>Ascomycota</taxon>
        <taxon>Saccharomycotina</taxon>
        <taxon>Saccharomycetes</taxon>
        <taxon>Ascoideaceae</taxon>
        <taxon>Ascoidea</taxon>
    </lineage>
</organism>
<protein>
    <recommendedName>
        <fullName evidence="5 13">Midasin</fullName>
    </recommendedName>
</protein>
<dbReference type="PROSITE" id="PS50234">
    <property type="entry name" value="VWFA"/>
    <property type="match status" value="1"/>
</dbReference>
<dbReference type="GO" id="GO:0030687">
    <property type="term" value="C:preribosome, large subunit precursor"/>
    <property type="evidence" value="ECO:0007669"/>
    <property type="project" value="TreeGrafter"/>
</dbReference>
<dbReference type="InterPro" id="IPR040848">
    <property type="entry name" value="AAA_lid_7"/>
</dbReference>
<dbReference type="InterPro" id="IPR011704">
    <property type="entry name" value="ATPase_dyneun-rel_AAA"/>
</dbReference>
<keyword evidence="17" id="KW-1185">Reference proteome</keyword>
<dbReference type="InterPro" id="IPR012099">
    <property type="entry name" value="Midasin"/>
</dbReference>
<dbReference type="EMBL" id="KV454475">
    <property type="protein sequence ID" value="ODV63681.1"/>
    <property type="molecule type" value="Genomic_DNA"/>
</dbReference>
<name>A0A1D2VPZ6_9ASCO</name>
<dbReference type="GeneID" id="30965947"/>
<feature type="compositionally biased region" description="Basic and acidic residues" evidence="14">
    <location>
        <begin position="3901"/>
        <end position="3919"/>
    </location>
</feature>
<dbReference type="Pfam" id="PF17867">
    <property type="entry name" value="AAA_lid_7"/>
    <property type="match status" value="3"/>
</dbReference>
<feature type="compositionally biased region" description="Basic and acidic residues" evidence="14">
    <location>
        <begin position="3942"/>
        <end position="3960"/>
    </location>
</feature>
<evidence type="ECO:0000256" key="4">
    <source>
        <dbReference type="ARBA" id="ARBA00007188"/>
    </source>
</evidence>
<dbReference type="SUPFAM" id="SSF52540">
    <property type="entry name" value="P-loop containing nucleoside triphosphate hydrolases"/>
    <property type="match status" value="6"/>
</dbReference>
<feature type="compositionally biased region" description="Basic and acidic residues" evidence="14">
    <location>
        <begin position="4134"/>
        <end position="4151"/>
    </location>
</feature>
<evidence type="ECO:0000313" key="16">
    <source>
        <dbReference type="EMBL" id="ODV63681.1"/>
    </source>
</evidence>
<sequence>MSYDNSMVKIHLGDQTDVKLLLGTYTSGKESGSFVWRAGVLTTAVKEGRWILIEDIDKAPTDVLSILLTLLEKKELTIPSRGEVIKAKNGFQIFSTIRINKEFNEKSLQNHIPDLIGLRLWNLIEMEELNKDDLKKILNLKYPLLINYCTKFIEMFKNIEEIYLKTSFIGFNKGSHLRLISARDLMKFCNRVNLIFKNYKVTDPDQMIESSAFDEIFCEAVDCFTSSISESKALAILINSIGRSLEISTSRIELYLKRNVPKFSNNQLTLSIGRAYLEKYNSYQINNKNIDDSSFAFTNHSLKLMEQIAVAVQMVEPILLVGETGTGKTTVVQQLAKLINKNIIVINVSQQTETSDLLGGFKPLNNKMIILSLQENFHSLFSLTFSSKKNASFLNILTKAFNKNNHKRVIKIWREAIKMAKTALKQNGQNSNKNKKRKTNNLNDWLEFENNVKSFEQTMSSNQNKFSFEFVEGSLVKAARNGDWLLLDEINLASPDTLESISDLLNESSQGRSLMITENVDIVKVHKDFRIFTCMNPATDFGKKDLPLSIRSRFTEIYVHSPDKDIDDLLTIIEKYISRFAINDEFICTDIAQLYMQAKNLAESNKIIDGANQKPHFSIRTLTRTLIYVREIVLIYGLRRALYEGLCMSFLTLLDEKSNEVLQPLILKYTLGRLKNQKSVLSQIPPAPVPNQKYVQFKHYWIKKGLFKVIDQPDYIITPFVEKNMLNLVRAISGKRFPVLIQGPTSSGKTSMIKYLANISGHKFVRINNHEHTDLQEYLGTYLSDDSGKLVFQEGVLVEALRNGYWIVLDELNLAPTEVLEALNRLLDDNRELFVPETQEVIRPHPDFMLFATQNPPGAYGGRKILSRAFRNRFLELHFDDIPQSELEIILRDRCRIAPTYAKKIVEVYKQLSIQRQSTRLFEQKNSFATLRDLFRWAQREAIGYEELAANGYMLLAERVRRSEEKKVVQKVIENVMRVKLDMENVYAKLYNPDIMNLKSSVVWTKTMRRLVVLVSTALINNEPILLVGETGCGKTTVCQLLARFYEKNLVTINAHQNTETSDILGAQRPVRNKSELQSSIVEKLNFIFNKLNIDISNIKDLSGLLKKFDLISKDETYKNEIDVETLNFIKNCKQNLNILFEWCDGPLVNALKEGNFFLLDEISLADDSVLERLNSVLEPERNLLLAEKGSIDTNITAKDGFQFFATMNPGGDYGKKELSLALRNRFTEIWVPSMDDFEDVKQIVVSTLATDVEHLSKPITLFSEWFGKRYGGGNANSGVISIRDILAWCNFINSTYQKIGAKQALLNGVSMVFVDALGTNNTAFLAESKIKLASEKQECISKLALLSNLEFDNNINDGFKVIVNDSYFTCGSFQIEIKKLEAVSSFNLDAPTTSKNVMRVIRAMQVKKPILLEGSPGVGKTSLITTLAKATGNKLTRINLSEQTDLIDLFGCDAPAEGGSTGEFTWRDAPFLRAMKKGEWILLDEMNLASQSVLEGLNACLDHRSETFIPELNKTFVCNPNFVVFAAQNPQYQGGGRKGLPKSFINRFTVVYVDVLNSTDISMIVNHLYPNMKPDIYSGIIKFIAEIEDQVIIKKQWGHDGSPWEFNLRDTLRWFELLNSKGISSCYNPEDFIKIVISQRFRQKKDRENVNRLFKKIFGHLLYHSPYFILGEKFLQSGFSLIPRRSKIQHFTNSHILSLGSNLEILESMIMSINNNWPLILTGPTNSGKTEIIRYLSCCVGSKLVEFSMNSDVDSMDILGGYEQVDPIKKIVSFTTKLETFLRQYIAESIQTLQASNASVHLAFDILNEVLYSSITMSDFENFLRKVGSLSTSVYNKELNDYISEGLRLYEELKNTKTVNFEWFDGLLVEAVSKGYWLVLDNANLCTLSVLDRLNSLLETNGSLVINECSLADGQPRTLEPHPNFRLFLTVNPKYGELSRAMRNRGIEIYLDCLNNRSTSFDLKLLDQVSDCSLPKDKDICLNFEKLNIQDFSFSRKPISSYINSNDSFFRAWSLMIDAFYFSSSELEEELNNAWISCLPFKLYSSTSALEATILFSSEFDKALTNNFSKLSEKLNCLTETNQFSKFYDSYAFANKFVTSNLELDVNFSQYQSANLFLNNYIFDDINKKVNLQNKSELIYFFELIFHLLESTKKIKAIEHRAKTLAPYTLNRIETSAANFFGREIRDNFKFPIFKLVGTIHQLIKDTLQNTFSKEHKFDMDSIYKSLFDLYVILSCIFICEDEEKLRVFCLLINKWVQRSVKRYNINDSFLKELQLFNRDLELSTGNSMNIIWKHFRKEYPISDSSWKQFKDLEVLGKEYDSVCEKLYEDSSKSITELKKVILITQDQVVQSFINFEDFLVIKNQLKNNIDKALEVSSLFINQKNDYFQAEFYLLLTLMESNIMLEKNKFSVSDEFFNLSTLSGKSTKSIRPYISNNILIPYPAVLESFWIYDSSSYKSIVSEVFSYSLFSNISLKCLKFYQIPSCNLLQSLSELNLLSKKVVENSNIVLQNQLQVYRQILINWIISILLSHEETFSLELQKEYCEIILEFKNNLSMKTIDNLSLFVGQSNNFKFAQIFNQFFFSILSELCLNQLSSSVLGKLWVLFGCATVQLFLPSSPYDPAIEDYVNYEVHNRYSDIINNITQSWVDIRTVISGDEPIETEKYIPRLNELKVPAKPKVFRSEESIGDLFQEWKAFMSSSIDIGPIKLLLDAASNNSKFSNQKIENFQYNSSEFLNRLENNFVIYSDINDILKGFIYSMKLGYDLININPQKSYSIYNPLHLIGNSDILLNVLSGIKSSSDHVLLFFMKISEFYKINKINICLKDVLFQVFNLLYKNWKIGTIQEKPKNDGLYKYSDFVLNEEDEILALFPEYDNEDLQNTSDQIDETKEKLSKKIVFSYIGMFLDEKNNMDISEVVNELLSLHNNLKDKTILNGSDPSTLMILIYQIENVLLSYETNIHDNDIDFYYGSCPQELKRSIKIIEKLQGRINDLLLQWPEHATLGIIFRSCEEFLKFASSTPLARLIMKIEQIYTHIVEWEKYAHQKISLKLQMNEIIELIVSWRRLELKSWKSLFEHEEQAQNNDLSKWWLHLFEVLILPVTKETEKSPLEFVSVLAGFLSQSLYGQFSSRLKLLKAFYNHMKLYAINAIYLNPLYNLIGFFENFEPQITTYIAKGKKKLEKDMNEVIVLASWKDVNIDALKQSAHKSHKSLYKIVRKYRDLLSKPIAEIIENGLPKSLKDSKSNTNFSFGVKSAQLNHGSNANIETLKKLSTWKSLPKIFENTEKLDEKLLGFNEKFNLEDFPNLYEFATDLKENMDALRKETYSQKETKEKKGSSRARKMRLLNDTIKQLKRFGLKVNIRADIHKMQTSSILILSQIKSFEGTLLEKLDKYFFRIIDLLPRLRNSVINCNESAPKAEIQKGLAIIQNLVFSLNNFRKPLSKLAFFKEEFESTLSTFKNISKLPNDGDFLIGCNEIKINDENCIFIAQSFIHVLSLSIKIINSSTKFAPNIQSSTLVDIIIFAKNAMSEFLEKFQKNNFEIYYNSNKLAIEQFNYCIDILKNKLENWKSNSNNLNYIANTLLDWCESKIGALNSINIVSINQENIEELFKKHINISTLIILSFQEINKLRETEVASEDDDKWFNKIEEKFNRYYSSLNFKKINYHLCKYLEQISKMNQNKETSRILSLIFSFFYPVIDRYYELVQIICKKFSENYFYTSKASYLLSNALYDVSSNGFCTSEEDEDEDEKESDDVENGTGLGDGNTEGASNSNKDLDEEDLDEDALASNKENEKQDNDDNQDEEDNAAEIDGEMGGEMEEAPDQNQDDEENEKDDKNEDSDLEEELDNIDDLDPNAIDEKMWNDEKDEDIKEKESNDLPENEQGEKEMQGKDEDEDIDVEKKDEQKEREKGNDKSSEETDEKEEDEEASDIDDVGEQEDEVKNAENEDKLDDNVKESEVLEISNDLNLDDEDEKDSENENENNEDDEVEFEDGLDKMMEEDSKDTNQDNKDENNESENEDELVNLENHVNEDKEDNEDNKNNENNDDDIGKDEMMDIDKENPKKENDKDDKDYSKEPNIEGLDGLDEEDINDKDKEDASGKQNFGEQGEGSDMEVDNEEENLGMNQGISKSIENKDKEEEKEKDKLKEENGEDNFNQNDQAREDISKSLKELGDSLKEFYRRNKEIQEASNKEDENDKDNNEEKLNEKPDEFEHLNGRNSENDTQALGAANKEEIRSIDEDKVIEEMEEDYRKEDLDKKRKEINDKDKVDDKEKKLEDVVYDGTNKGDGIEDKNDKNEDEETQKENDDLMIGEQLRLDEELEESDEDERDLWNDNENENQSKNIEDENTEPVIPIEDSREIWRQCEMNTQELSGRLCEQLRLILEPTLTSKLKGDYRTGKRLNMKRIIPYIASDFRKDKIWLRRNKPSKRQYQIMICIDDSKSMVESKADKLAFESICLVSKALNQLESGELSIIKFGEKIRVLQDFKDTFSIEKGARILQWFGFDQTKTDVKILIEESKKIFNENRRRLQNQELWQLQIIISDGVCEDHESIQRMVRRCKEEKIMVVFVIIDSRSSDSSSGKESILEMSQVRYVMNNGTTSLKINKYLDSFPFEFYVVVRNISELPEMLSIILRQYFSELANV</sequence>
<dbReference type="GO" id="GO:0005975">
    <property type="term" value="P:carbohydrate metabolic process"/>
    <property type="evidence" value="ECO:0007669"/>
    <property type="project" value="InterPro"/>
</dbReference>
<dbReference type="GO" id="GO:0005730">
    <property type="term" value="C:nucleolus"/>
    <property type="evidence" value="ECO:0007669"/>
    <property type="project" value="UniProtKB-SubCell"/>
</dbReference>
<dbReference type="FunFam" id="3.40.50.300:FF:000712">
    <property type="entry name" value="Midasin"/>
    <property type="match status" value="1"/>
</dbReference>
<feature type="compositionally biased region" description="Acidic residues" evidence="14">
    <location>
        <begin position="4111"/>
        <end position="4123"/>
    </location>
</feature>
<dbReference type="GO" id="GO:2000200">
    <property type="term" value="P:regulation of ribosomal subunit export from nucleus"/>
    <property type="evidence" value="ECO:0007669"/>
    <property type="project" value="EnsemblFungi"/>
</dbReference>
<dbReference type="PANTHER" id="PTHR48103:SF2">
    <property type="entry name" value="MIDASIN"/>
    <property type="match status" value="1"/>
</dbReference>
<keyword evidence="8" id="KW-0378">Hydrolase</keyword>
<keyword evidence="12" id="KW-0326">Glycosidase</keyword>
<comment type="subcellular location">
    <subcellularLocation>
        <location evidence="1">Nucleus</location>
        <location evidence="1">Nucleolus</location>
    </subcellularLocation>
    <subcellularLocation>
        <location evidence="2">Nucleus</location>
        <location evidence="2">Nucleoplasm</location>
    </subcellularLocation>
</comment>
<dbReference type="GO" id="GO:0004553">
    <property type="term" value="F:hydrolase activity, hydrolyzing O-glycosyl compounds"/>
    <property type="evidence" value="ECO:0007669"/>
    <property type="project" value="InterPro"/>
</dbReference>
<evidence type="ECO:0000256" key="10">
    <source>
        <dbReference type="ARBA" id="ARBA00023186"/>
    </source>
</evidence>
<evidence type="ECO:0000256" key="3">
    <source>
        <dbReference type="ARBA" id="ARBA00005641"/>
    </source>
</evidence>
<evidence type="ECO:0000256" key="5">
    <source>
        <dbReference type="ARBA" id="ARBA00017143"/>
    </source>
</evidence>
<evidence type="ECO:0000313" key="17">
    <source>
        <dbReference type="Proteomes" id="UP000095038"/>
    </source>
</evidence>
<dbReference type="Pfam" id="PF21108">
    <property type="entry name" value="MDN1_4th"/>
    <property type="match status" value="1"/>
</dbReference>
<keyword evidence="7 13" id="KW-0547">Nucleotide-binding</keyword>
<dbReference type="FunFam" id="3.40.50.300:FF:000582">
    <property type="entry name" value="Midasin"/>
    <property type="match status" value="1"/>
</dbReference>